<evidence type="ECO:0000313" key="2">
    <source>
        <dbReference type="EMBL" id="MBP2386755.1"/>
    </source>
</evidence>
<name>A0ABS4XE76_9MICC</name>
<dbReference type="RefSeq" id="WP_209997850.1">
    <property type="nucleotide sequence ID" value="NZ_BAAAJY010000002.1"/>
</dbReference>
<comment type="caution">
    <text evidence="2">The sequence shown here is derived from an EMBL/GenBank/DDBJ whole genome shotgun (WGS) entry which is preliminary data.</text>
</comment>
<dbReference type="Proteomes" id="UP001296993">
    <property type="component" value="Unassembled WGS sequence"/>
</dbReference>
<evidence type="ECO:0000256" key="1">
    <source>
        <dbReference type="SAM" id="SignalP"/>
    </source>
</evidence>
<keyword evidence="3" id="KW-1185">Reference proteome</keyword>
<organism evidence="2 3">
    <name type="scientific">Paeniglutamicibacter kerguelensis</name>
    <dbReference type="NCBI Taxonomy" id="254788"/>
    <lineage>
        <taxon>Bacteria</taxon>
        <taxon>Bacillati</taxon>
        <taxon>Actinomycetota</taxon>
        <taxon>Actinomycetes</taxon>
        <taxon>Micrococcales</taxon>
        <taxon>Micrococcaceae</taxon>
        <taxon>Paeniglutamicibacter</taxon>
    </lineage>
</organism>
<proteinExistence type="predicted"/>
<gene>
    <name evidence="2" type="ORF">JOF47_002266</name>
</gene>
<dbReference type="EMBL" id="JAGIOF010000001">
    <property type="protein sequence ID" value="MBP2386755.1"/>
    <property type="molecule type" value="Genomic_DNA"/>
</dbReference>
<evidence type="ECO:0000313" key="3">
    <source>
        <dbReference type="Proteomes" id="UP001296993"/>
    </source>
</evidence>
<accession>A0ABS4XE76</accession>
<feature type="signal peptide" evidence="1">
    <location>
        <begin position="1"/>
        <end position="20"/>
    </location>
</feature>
<keyword evidence="1" id="KW-0732">Signal</keyword>
<feature type="chain" id="PRO_5045128547" evidence="1">
    <location>
        <begin position="21"/>
        <end position="208"/>
    </location>
</feature>
<sequence>MVGALMGLSWSLGAPGVASAAQHDPTGSWNATATHLGEGELDELREAGWTCPVVDSGGFHLASATGTRSGGNAAVHLVMKNGKHELGVTEVRKLAGGPLATGILAAPEHAAANAASAAATEGPLTELGRRLGAKAAAAVSFGKGKATLSMDDVDYTITSNLAKKDVEGLLQRLVVGEHTQSVGLDASPEELGERLMRGLSRLMVLDFD</sequence>
<protein>
    <submittedName>
        <fullName evidence="2">Uncharacterized protein</fullName>
    </submittedName>
</protein>
<reference evidence="2 3" key="1">
    <citation type="submission" date="2021-03" db="EMBL/GenBank/DDBJ databases">
        <title>Sequencing the genomes of 1000 actinobacteria strains.</title>
        <authorList>
            <person name="Klenk H.-P."/>
        </authorList>
    </citation>
    <scope>NUCLEOTIDE SEQUENCE [LARGE SCALE GENOMIC DNA]</scope>
    <source>
        <strain evidence="2 3">DSM 15797</strain>
    </source>
</reference>